<comment type="cofactor">
    <cofactor evidence="1 10">
        <name>Mg(2+)</name>
        <dbReference type="ChEBI" id="CHEBI:18420"/>
    </cofactor>
</comment>
<evidence type="ECO:0000256" key="7">
    <source>
        <dbReference type="ARBA" id="ARBA00022840"/>
    </source>
</evidence>
<dbReference type="GO" id="GO:0005524">
    <property type="term" value="F:ATP binding"/>
    <property type="evidence" value="ECO:0007669"/>
    <property type="project" value="UniProtKB-UniRule"/>
</dbReference>
<feature type="region of interest" description="Interaction with substrate tRNA" evidence="10">
    <location>
        <begin position="34"/>
        <end position="37"/>
    </location>
</feature>
<dbReference type="GO" id="GO:0006400">
    <property type="term" value="P:tRNA modification"/>
    <property type="evidence" value="ECO:0007669"/>
    <property type="project" value="TreeGrafter"/>
</dbReference>
<comment type="caution">
    <text evidence="14">The sequence shown here is derived from an EMBL/GenBank/DDBJ whole genome shotgun (WGS) entry which is preliminary data.</text>
</comment>
<name>A0A0W0GJ98_9CHLR</name>
<evidence type="ECO:0000256" key="6">
    <source>
        <dbReference type="ARBA" id="ARBA00022741"/>
    </source>
</evidence>
<accession>A0A0W0GJ98</accession>
<evidence type="ECO:0000256" key="12">
    <source>
        <dbReference type="RuleBase" id="RU003784"/>
    </source>
</evidence>
<dbReference type="RefSeq" id="WP_058439591.1">
    <property type="nucleotide sequence ID" value="NZ_KQ758903.1"/>
</dbReference>
<dbReference type="PANTHER" id="PTHR11088">
    <property type="entry name" value="TRNA DIMETHYLALLYLTRANSFERASE"/>
    <property type="match status" value="1"/>
</dbReference>
<feature type="binding site" evidence="10">
    <location>
        <begin position="11"/>
        <end position="16"/>
    </location>
    <ligand>
        <name>substrate</name>
    </ligand>
</feature>
<dbReference type="EMBL" id="LFDV01000002">
    <property type="protein sequence ID" value="KTB48639.1"/>
    <property type="molecule type" value="Genomic_DNA"/>
</dbReference>
<evidence type="ECO:0000313" key="15">
    <source>
        <dbReference type="Proteomes" id="UP000053947"/>
    </source>
</evidence>
<comment type="similarity">
    <text evidence="3 10 13">Belongs to the IPP transferase family.</text>
</comment>
<keyword evidence="4 10" id="KW-0808">Transferase</keyword>
<organism evidence="14 15">
    <name type="scientific">Dehalogenimonas alkenigignens</name>
    <dbReference type="NCBI Taxonomy" id="1217799"/>
    <lineage>
        <taxon>Bacteria</taxon>
        <taxon>Bacillati</taxon>
        <taxon>Chloroflexota</taxon>
        <taxon>Dehalococcoidia</taxon>
        <taxon>Dehalococcoidales</taxon>
        <taxon>Dehalococcoidaceae</taxon>
        <taxon>Dehalogenimonas</taxon>
    </lineage>
</organism>
<evidence type="ECO:0000256" key="1">
    <source>
        <dbReference type="ARBA" id="ARBA00001946"/>
    </source>
</evidence>
<dbReference type="InterPro" id="IPR027417">
    <property type="entry name" value="P-loop_NTPase"/>
</dbReference>
<evidence type="ECO:0000256" key="10">
    <source>
        <dbReference type="HAMAP-Rule" id="MF_00185"/>
    </source>
</evidence>
<evidence type="ECO:0000256" key="5">
    <source>
        <dbReference type="ARBA" id="ARBA00022694"/>
    </source>
</evidence>
<protein>
    <recommendedName>
        <fullName evidence="10">tRNA dimethylallyltransferase</fullName>
        <ecNumber evidence="10">2.5.1.75</ecNumber>
    </recommendedName>
    <alternativeName>
        <fullName evidence="10">Dimethylallyl diphosphate:tRNA dimethylallyltransferase</fullName>
        <shortName evidence="10">DMAPP:tRNA dimethylallyltransferase</shortName>
        <shortName evidence="10">DMATase</shortName>
    </alternativeName>
    <alternativeName>
        <fullName evidence="10">Isopentenyl-diphosphate:tRNA isopentenyltransferase</fullName>
        <shortName evidence="10">IPP transferase</shortName>
        <shortName evidence="10">IPPT</shortName>
        <shortName evidence="10">IPTase</shortName>
    </alternativeName>
</protein>
<evidence type="ECO:0000256" key="8">
    <source>
        <dbReference type="ARBA" id="ARBA00022842"/>
    </source>
</evidence>
<keyword evidence="15" id="KW-1185">Reference proteome</keyword>
<evidence type="ECO:0000256" key="11">
    <source>
        <dbReference type="RuleBase" id="RU003783"/>
    </source>
</evidence>
<comment type="catalytic activity">
    <reaction evidence="9 10 11">
        <text>adenosine(37) in tRNA + dimethylallyl diphosphate = N(6)-dimethylallyladenosine(37) in tRNA + diphosphate</text>
        <dbReference type="Rhea" id="RHEA:26482"/>
        <dbReference type="Rhea" id="RHEA-COMP:10162"/>
        <dbReference type="Rhea" id="RHEA-COMP:10375"/>
        <dbReference type="ChEBI" id="CHEBI:33019"/>
        <dbReference type="ChEBI" id="CHEBI:57623"/>
        <dbReference type="ChEBI" id="CHEBI:74411"/>
        <dbReference type="ChEBI" id="CHEBI:74415"/>
        <dbReference type="EC" id="2.5.1.75"/>
    </reaction>
</comment>
<dbReference type="HAMAP" id="MF_00185">
    <property type="entry name" value="IPP_trans"/>
    <property type="match status" value="1"/>
</dbReference>
<proteinExistence type="inferred from homology"/>
<reference evidence="14 15" key="1">
    <citation type="submission" date="2015-06" db="EMBL/GenBank/DDBJ databases">
        <title>Genome sequence of the organohalide-respiring Dehalogenimonas alkenigignens type strain (IP3-3T).</title>
        <authorList>
            <person name="Key T.A."/>
            <person name="Richmond D.P."/>
            <person name="Bowman K.S."/>
            <person name="Cho Y.-J."/>
            <person name="Chun J."/>
            <person name="da Costa M.S."/>
            <person name="Rainey F.A."/>
            <person name="Moe W.M."/>
        </authorList>
    </citation>
    <scope>NUCLEOTIDE SEQUENCE [LARGE SCALE GENOMIC DNA]</scope>
    <source>
        <strain evidence="14 15">IP3-3</strain>
    </source>
</reference>
<keyword evidence="8 10" id="KW-0460">Magnesium</keyword>
<sequence>MNRLIAVVGPTGTGKSALAVELAKIFGGAIINADSRQFSRHLDIGTAKLSVEERDNVPHYLIDIIEPSEDYNIAEFQQAANAIIGEVQSRKCIPILVGGSGLYVWSLLEGWQISKVPPDQTLRRVLENRARKEGPEALYRQLDEKRALSIDPRNIRRVIRALEIQLSTHQQDPNKSKKIPPPYRILVIGLTCSRTELYRRIDQRVDKMLCKGFVEEVESLLTRGFSSETPGFKSVGYKEVIKYLRGELDYEGLSERIKAETHRLVRQQYNWFRLSDDRIHWFDITASEYKPDVNNLVLAFIRGEGVGNGFY</sequence>
<dbReference type="Proteomes" id="UP000053947">
    <property type="component" value="Unassembled WGS sequence"/>
</dbReference>
<evidence type="ECO:0000256" key="9">
    <source>
        <dbReference type="ARBA" id="ARBA00049563"/>
    </source>
</evidence>
<keyword evidence="6 10" id="KW-0547">Nucleotide-binding</keyword>
<evidence type="ECO:0000256" key="13">
    <source>
        <dbReference type="RuleBase" id="RU003785"/>
    </source>
</evidence>
<dbReference type="STRING" id="1217799.DEALK_14850"/>
<dbReference type="Gene3D" id="1.10.20.140">
    <property type="match status" value="1"/>
</dbReference>
<dbReference type="SUPFAM" id="SSF52540">
    <property type="entry name" value="P-loop containing nucleoside triphosphate hydrolases"/>
    <property type="match status" value="2"/>
</dbReference>
<comment type="function">
    <text evidence="2 10 12">Catalyzes the transfer of a dimethylallyl group onto the adenine at position 37 in tRNAs that read codons beginning with uridine, leading to the formation of N6-(dimethylallyl)adenosine (i(6)A).</text>
</comment>
<dbReference type="EC" id="2.5.1.75" evidence="10"/>
<dbReference type="InterPro" id="IPR018022">
    <property type="entry name" value="IPT"/>
</dbReference>
<feature type="site" description="Interaction with substrate tRNA" evidence="10">
    <location>
        <position position="100"/>
    </location>
</feature>
<comment type="subunit">
    <text evidence="10">Monomer.</text>
</comment>
<dbReference type="PATRIC" id="fig|1217799.6.peg.1533"/>
<comment type="caution">
    <text evidence="10">Lacks conserved residue(s) required for the propagation of feature annotation.</text>
</comment>
<keyword evidence="7 10" id="KW-0067">ATP-binding</keyword>
<dbReference type="Gene3D" id="3.40.50.300">
    <property type="entry name" value="P-loop containing nucleotide triphosphate hydrolases"/>
    <property type="match status" value="1"/>
</dbReference>
<feature type="site" description="Interaction with substrate tRNA" evidence="10">
    <location>
        <position position="123"/>
    </location>
</feature>
<evidence type="ECO:0000313" key="14">
    <source>
        <dbReference type="EMBL" id="KTB48639.1"/>
    </source>
</evidence>
<gene>
    <name evidence="10" type="primary">miaA</name>
    <name evidence="14" type="ORF">DEALK_14850</name>
</gene>
<dbReference type="InterPro" id="IPR039657">
    <property type="entry name" value="Dimethylallyltransferase"/>
</dbReference>
<keyword evidence="5 10" id="KW-0819">tRNA processing</keyword>
<dbReference type="PANTHER" id="PTHR11088:SF60">
    <property type="entry name" value="TRNA DIMETHYLALLYLTRANSFERASE"/>
    <property type="match status" value="1"/>
</dbReference>
<dbReference type="AlphaFoldDB" id="A0A0W0GJ98"/>
<dbReference type="GO" id="GO:0052381">
    <property type="term" value="F:tRNA dimethylallyltransferase activity"/>
    <property type="evidence" value="ECO:0007669"/>
    <property type="project" value="UniProtKB-UniRule"/>
</dbReference>
<evidence type="ECO:0000256" key="3">
    <source>
        <dbReference type="ARBA" id="ARBA00005842"/>
    </source>
</evidence>
<evidence type="ECO:0000256" key="2">
    <source>
        <dbReference type="ARBA" id="ARBA00003213"/>
    </source>
</evidence>
<evidence type="ECO:0000256" key="4">
    <source>
        <dbReference type="ARBA" id="ARBA00022679"/>
    </source>
</evidence>
<feature type="binding site" evidence="10">
    <location>
        <begin position="9"/>
        <end position="16"/>
    </location>
    <ligand>
        <name>ATP</name>
        <dbReference type="ChEBI" id="CHEBI:30616"/>
    </ligand>
</feature>
<dbReference type="Pfam" id="PF01715">
    <property type="entry name" value="IPPT"/>
    <property type="match status" value="1"/>
</dbReference>
<dbReference type="NCBIfam" id="TIGR00174">
    <property type="entry name" value="miaA"/>
    <property type="match status" value="1"/>
</dbReference>